<feature type="domain" description="FAD/NAD(P)-binding" evidence="6">
    <location>
        <begin position="122"/>
        <end position="407"/>
    </location>
</feature>
<keyword evidence="4" id="KW-0560">Oxidoreductase</keyword>
<evidence type="ECO:0000256" key="1">
    <source>
        <dbReference type="ARBA" id="ARBA00001974"/>
    </source>
</evidence>
<comment type="caution">
    <text evidence="7">The sequence shown here is derived from an EMBL/GenBank/DDBJ whole genome shotgun (WGS) entry which is preliminary data.</text>
</comment>
<dbReference type="InterPro" id="IPR002109">
    <property type="entry name" value="Glutaredoxin"/>
</dbReference>
<comment type="subunit">
    <text evidence="2">Homodimer.</text>
</comment>
<dbReference type="RefSeq" id="WP_406578632.1">
    <property type="nucleotide sequence ID" value="NZ_JBJHQH010000001.1"/>
</dbReference>
<dbReference type="InterPro" id="IPR011767">
    <property type="entry name" value="GLR_AS"/>
</dbReference>
<evidence type="ECO:0000256" key="3">
    <source>
        <dbReference type="ARBA" id="ARBA00022630"/>
    </source>
</evidence>
<dbReference type="InterPro" id="IPR050097">
    <property type="entry name" value="Ferredoxin-NADP_redctase_2"/>
</dbReference>
<evidence type="ECO:0000313" key="7">
    <source>
        <dbReference type="EMBL" id="MFK9089907.1"/>
    </source>
</evidence>
<reference evidence="7 8" key="1">
    <citation type="submission" date="2024-11" db="EMBL/GenBank/DDBJ databases">
        <authorList>
            <person name="Lucas J.A."/>
        </authorList>
    </citation>
    <scope>NUCLEOTIDE SEQUENCE [LARGE SCALE GENOMIC DNA]</scope>
    <source>
        <strain evidence="7 8">Z 5.4</strain>
    </source>
</reference>
<dbReference type="Proteomes" id="UP001623041">
    <property type="component" value="Unassembled WGS sequence"/>
</dbReference>
<evidence type="ECO:0000313" key="8">
    <source>
        <dbReference type="Proteomes" id="UP001623041"/>
    </source>
</evidence>
<dbReference type="PANTHER" id="PTHR48105">
    <property type="entry name" value="THIOREDOXIN REDUCTASE 1-RELATED-RELATED"/>
    <property type="match status" value="1"/>
</dbReference>
<dbReference type="EMBL" id="JBJHQH010000001">
    <property type="protein sequence ID" value="MFK9089907.1"/>
    <property type="molecule type" value="Genomic_DNA"/>
</dbReference>
<dbReference type="CDD" id="cd02976">
    <property type="entry name" value="NrdH"/>
    <property type="match status" value="1"/>
</dbReference>
<feature type="domain" description="Glutaredoxin" evidence="5">
    <location>
        <begin position="6"/>
        <end position="64"/>
    </location>
</feature>
<evidence type="ECO:0000259" key="5">
    <source>
        <dbReference type="Pfam" id="PF00462"/>
    </source>
</evidence>
<dbReference type="Pfam" id="PF00462">
    <property type="entry name" value="Glutaredoxin"/>
    <property type="match status" value="1"/>
</dbReference>
<proteinExistence type="predicted"/>
<dbReference type="SUPFAM" id="SSF52833">
    <property type="entry name" value="Thioredoxin-like"/>
    <property type="match status" value="1"/>
</dbReference>
<dbReference type="Gene3D" id="3.50.50.60">
    <property type="entry name" value="FAD/NAD(P)-binding domain"/>
    <property type="match status" value="2"/>
</dbReference>
<keyword evidence="3" id="KW-0285">Flavoprotein</keyword>
<protein>
    <submittedName>
        <fullName evidence="7">FAD-dependent oxidoreductase</fullName>
    </submittedName>
</protein>
<dbReference type="InterPro" id="IPR023753">
    <property type="entry name" value="FAD/NAD-binding_dom"/>
</dbReference>
<gene>
    <name evidence="7" type="ORF">ACJEBI_00230</name>
</gene>
<sequence length="430" mass="46864">MSKHEVIVYSSTGCPYCEKVKSFLKDRGIEFEERNASVHKEYFDQLKERKIYGTPATLINGKLVLGFQEKKLNKLLGLEENTVAAGAMVPVTNNTTAAVATVPDTLDAIFQSVDEKVLSDVYDFVTIGGGPAGASAAVYAARGKLKTLVIDKAPKAGTLAITHKIANYPGVREELTGLELLTRMQAQAKDFGAEFIRSTVLSVDFSDEIKKIEVAEGTIKAKSVFIGVGAKAPSNKIKGEEEFTGRGVSYCSTCDAAFYQDQVVAVVGDNDEAIHEAETLAKYCKTVKLLIPTEQLKGDADLSSLEDNPNVEIYRRHRVREIVGTDSVEKIVILNDRKEEQEWNVDGIFLYLGGMKPGTDFLKGAVIRDEEGYVMVDDLLRTNVDGVFAGGDARRTPIKQAVISAADGAIAALSAEQHVNKRSKLRPQYS</sequence>
<dbReference type="InterPro" id="IPR036249">
    <property type="entry name" value="Thioredoxin-like_sf"/>
</dbReference>
<evidence type="ECO:0000259" key="6">
    <source>
        <dbReference type="Pfam" id="PF07992"/>
    </source>
</evidence>
<accession>A0ABW8RB25</accession>
<dbReference type="PROSITE" id="PS51354">
    <property type="entry name" value="GLUTAREDOXIN_2"/>
    <property type="match status" value="1"/>
</dbReference>
<comment type="cofactor">
    <cofactor evidence="1">
        <name>FAD</name>
        <dbReference type="ChEBI" id="CHEBI:57692"/>
    </cofactor>
</comment>
<organism evidence="7 8">
    <name type="scientific">Bacillus salipaludis</name>
    <dbReference type="NCBI Taxonomy" id="2547811"/>
    <lineage>
        <taxon>Bacteria</taxon>
        <taxon>Bacillati</taxon>
        <taxon>Bacillota</taxon>
        <taxon>Bacilli</taxon>
        <taxon>Bacillales</taxon>
        <taxon>Bacillaceae</taxon>
        <taxon>Bacillus</taxon>
    </lineage>
</organism>
<dbReference type="PRINTS" id="PR00368">
    <property type="entry name" value="FADPNR"/>
</dbReference>
<name>A0ABW8RB25_9BACI</name>
<evidence type="ECO:0000256" key="4">
    <source>
        <dbReference type="ARBA" id="ARBA00023002"/>
    </source>
</evidence>
<keyword evidence="8" id="KW-1185">Reference proteome</keyword>
<dbReference type="PROSITE" id="PS00195">
    <property type="entry name" value="GLUTAREDOXIN_1"/>
    <property type="match status" value="1"/>
</dbReference>
<dbReference type="Pfam" id="PF07992">
    <property type="entry name" value="Pyr_redox_2"/>
    <property type="match status" value="1"/>
</dbReference>
<evidence type="ECO:0000256" key="2">
    <source>
        <dbReference type="ARBA" id="ARBA00011738"/>
    </source>
</evidence>
<dbReference type="Gene3D" id="3.40.30.10">
    <property type="entry name" value="Glutaredoxin"/>
    <property type="match status" value="1"/>
</dbReference>
<dbReference type="SUPFAM" id="SSF51905">
    <property type="entry name" value="FAD/NAD(P)-binding domain"/>
    <property type="match status" value="1"/>
</dbReference>
<dbReference type="InterPro" id="IPR036188">
    <property type="entry name" value="FAD/NAD-bd_sf"/>
</dbReference>
<dbReference type="PRINTS" id="PR00469">
    <property type="entry name" value="PNDRDTASEII"/>
</dbReference>